<dbReference type="InterPro" id="IPR012341">
    <property type="entry name" value="6hp_glycosidase-like_sf"/>
</dbReference>
<feature type="active site" evidence="10">
    <location>
        <position position="414"/>
    </location>
</feature>
<keyword evidence="12" id="KW-0378">Hydrolase</keyword>
<keyword evidence="11" id="KW-0106">Calcium</keyword>
<keyword evidence="3" id="KW-0812">Transmembrane</keyword>
<evidence type="ECO:0000256" key="4">
    <source>
        <dbReference type="ARBA" id="ARBA00022824"/>
    </source>
</evidence>
<dbReference type="EMBL" id="CAHIKZ030005368">
    <property type="protein sequence ID" value="CAE1323305.1"/>
    <property type="molecule type" value="Genomic_DNA"/>
</dbReference>
<dbReference type="PANTHER" id="PTHR45679">
    <property type="entry name" value="ER DEGRADATION-ENHANCING ALPHA-MANNOSIDASE-LIKE PROTEIN 2"/>
    <property type="match status" value="1"/>
</dbReference>
<keyword evidence="12" id="KW-0326">Glycosidase</keyword>
<evidence type="ECO:0000256" key="7">
    <source>
        <dbReference type="ARBA" id="ARBA00023136"/>
    </source>
</evidence>
<dbReference type="GO" id="GO:0005789">
    <property type="term" value="C:endoplasmic reticulum membrane"/>
    <property type="evidence" value="ECO:0007669"/>
    <property type="project" value="UniProtKB-SubCell"/>
</dbReference>
<proteinExistence type="inferred from homology"/>
<comment type="function">
    <text evidence="9">Extracts misfolded glycoproteins, but not glycoproteins undergoing productive folding, from the calnexin cycle. It is directly involved in endoplasmic reticulum-associated degradation (ERAD) and targets misfolded glycoproteins for degradation in an N-glycan-independent manner, probably by forming a complex with SEL1L. It has low mannosidase activity, catalyzing mannose trimming from Man8GlcNAc2 to Man7GlcNAc2.</text>
</comment>
<feature type="active site" evidence="10">
    <location>
        <position position="291"/>
    </location>
</feature>
<keyword evidence="8" id="KW-0325">Glycoprotein</keyword>
<keyword evidence="5" id="KW-0735">Signal-anchor</keyword>
<sequence length="574" mass="65658">MLGKSVVLHLLVLLLCLIVTTVSGRLYLFQKNWGPHDVKYGHFSEKERLRMLQMVREMFNFGYDSYMKYAFPKDELNPHTCRGRGPDYDNPSNININDVLGDYALTLVDSLDTLAIMGNNTEFQRAVKLVVESVSFDKNNTVQVFEATIRVLGALLSAHLIITDPLQPFGDMRMDDYQDELLHLSHDLASRLLPAFEDTMTGIPYPRINLRKGVPENCLNETCTSGAGTLLLEFGVLSRLLDDPIYESVARRAVNSLWKYKSNVTGLLGNVINIQTGEWVGIMSGLGAGLDSFYEYLLKSFIMFGGTEDLKRFNESYETIKFHMRRGRLHCNKGLGHPPLYVNVNMRTGDTVNNWVDSLQAAWSAVQVLNGDVEEAICTHAFFHAIWKKYGVLPERFNWQFKAADLHFYPLRPELVESTYFLYQATKNPFYLHVGKEIINSLNAHTKAKCGYATIHNVHRMDQEDRMESFFLSETCKYLYLLFDKDNHLNKEATKYLFSTEGHVFPINGKFRQKKYKEDIPKRTRLKSSLSIVGSAPKNHSKCTNIPLESRYFLPVKSVYLEQIEQAVGLLDSK</sequence>
<dbReference type="GO" id="GO:1904380">
    <property type="term" value="P:endoplasmic reticulum mannose trimming"/>
    <property type="evidence" value="ECO:0007669"/>
    <property type="project" value="InterPro"/>
</dbReference>
<dbReference type="SUPFAM" id="SSF48225">
    <property type="entry name" value="Seven-hairpin glycosidases"/>
    <property type="match status" value="1"/>
</dbReference>
<dbReference type="Proteomes" id="UP000597762">
    <property type="component" value="Unassembled WGS sequence"/>
</dbReference>
<feature type="signal peptide" evidence="13">
    <location>
        <begin position="1"/>
        <end position="24"/>
    </location>
</feature>
<feature type="active site" description="Proton donor" evidence="10">
    <location>
        <position position="146"/>
    </location>
</feature>
<keyword evidence="7" id="KW-0472">Membrane</keyword>
<dbReference type="InterPro" id="IPR001382">
    <property type="entry name" value="Glyco_hydro_47"/>
</dbReference>
<keyword evidence="4" id="KW-0256">Endoplasmic reticulum</keyword>
<evidence type="ECO:0000256" key="5">
    <source>
        <dbReference type="ARBA" id="ARBA00022968"/>
    </source>
</evidence>
<comment type="similarity">
    <text evidence="2 12">Belongs to the glycosyl hydrolase 47 family.</text>
</comment>
<reference evidence="14" key="1">
    <citation type="submission" date="2021-01" db="EMBL/GenBank/DDBJ databases">
        <authorList>
            <person name="Li R."/>
            <person name="Bekaert M."/>
        </authorList>
    </citation>
    <scope>NUCLEOTIDE SEQUENCE</scope>
    <source>
        <strain evidence="14">Farmed</strain>
    </source>
</reference>
<evidence type="ECO:0000256" key="12">
    <source>
        <dbReference type="RuleBase" id="RU361193"/>
    </source>
</evidence>
<dbReference type="FunFam" id="1.50.10.10:FF:000016">
    <property type="entry name" value="alpha-1,2-Mannosidase"/>
    <property type="match status" value="1"/>
</dbReference>
<dbReference type="Gene3D" id="1.50.10.10">
    <property type="match status" value="1"/>
</dbReference>
<dbReference type="InterPro" id="IPR036026">
    <property type="entry name" value="Seven-hairpin_glycosidases"/>
</dbReference>
<dbReference type="GO" id="GO:0004571">
    <property type="term" value="F:mannosyl-oligosaccharide 1,2-alpha-mannosidase activity"/>
    <property type="evidence" value="ECO:0007669"/>
    <property type="project" value="InterPro"/>
</dbReference>
<comment type="cofactor">
    <cofactor evidence="11">
        <name>Ca(2+)</name>
        <dbReference type="ChEBI" id="CHEBI:29108"/>
    </cofactor>
</comment>
<feature type="active site" description="Proton donor" evidence="10">
    <location>
        <position position="395"/>
    </location>
</feature>
<dbReference type="GO" id="GO:0005975">
    <property type="term" value="P:carbohydrate metabolic process"/>
    <property type="evidence" value="ECO:0007669"/>
    <property type="project" value="InterPro"/>
</dbReference>
<comment type="subcellular location">
    <subcellularLocation>
        <location evidence="1">Endoplasmic reticulum membrane</location>
        <topology evidence="1">Single-pass type II membrane protein</topology>
    </subcellularLocation>
</comment>
<gene>
    <name evidence="14" type="ORF">SPHA_73132</name>
</gene>
<evidence type="ECO:0000256" key="6">
    <source>
        <dbReference type="ARBA" id="ARBA00022989"/>
    </source>
</evidence>
<evidence type="ECO:0000256" key="11">
    <source>
        <dbReference type="PIRSR" id="PIRSR601382-2"/>
    </source>
</evidence>
<feature type="binding site" evidence="11">
    <location>
        <position position="500"/>
    </location>
    <ligand>
        <name>Ca(2+)</name>
        <dbReference type="ChEBI" id="CHEBI:29108"/>
    </ligand>
</feature>
<name>A0A812EGE7_ACAPH</name>
<evidence type="ECO:0000313" key="14">
    <source>
        <dbReference type="EMBL" id="CAE1323305.1"/>
    </source>
</evidence>
<dbReference type="AlphaFoldDB" id="A0A812EGE7"/>
<evidence type="ECO:0000313" key="15">
    <source>
        <dbReference type="Proteomes" id="UP000597762"/>
    </source>
</evidence>
<dbReference type="PANTHER" id="PTHR45679:SF5">
    <property type="entry name" value="ER DEGRADATION-ENHANCING ALPHA-MANNOSIDASE-LIKE PROTEIN 1"/>
    <property type="match status" value="1"/>
</dbReference>
<accession>A0A812EGE7</accession>
<dbReference type="EC" id="3.2.1.-" evidence="12"/>
<dbReference type="GO" id="GO:0005509">
    <property type="term" value="F:calcium ion binding"/>
    <property type="evidence" value="ECO:0007669"/>
    <property type="project" value="InterPro"/>
</dbReference>
<keyword evidence="15" id="KW-1185">Reference proteome</keyword>
<dbReference type="PRINTS" id="PR00747">
    <property type="entry name" value="GLYHDRLASE47"/>
</dbReference>
<keyword evidence="11" id="KW-0479">Metal-binding</keyword>
<dbReference type="GO" id="GO:0044322">
    <property type="term" value="C:endoplasmic reticulum quality control compartment"/>
    <property type="evidence" value="ECO:0007669"/>
    <property type="project" value="GOC"/>
</dbReference>
<keyword evidence="6" id="KW-1133">Transmembrane helix</keyword>
<evidence type="ECO:0000256" key="3">
    <source>
        <dbReference type="ARBA" id="ARBA00022692"/>
    </source>
</evidence>
<evidence type="ECO:0000256" key="8">
    <source>
        <dbReference type="ARBA" id="ARBA00023180"/>
    </source>
</evidence>
<protein>
    <recommendedName>
        <fullName evidence="12">alpha-1,2-Mannosidase</fullName>
        <ecNumber evidence="12">3.2.1.-</ecNumber>
    </recommendedName>
</protein>
<evidence type="ECO:0000256" key="9">
    <source>
        <dbReference type="ARBA" id="ARBA00060207"/>
    </source>
</evidence>
<evidence type="ECO:0000256" key="13">
    <source>
        <dbReference type="SAM" id="SignalP"/>
    </source>
</evidence>
<organism evidence="14 15">
    <name type="scientific">Acanthosepion pharaonis</name>
    <name type="common">Pharaoh cuttlefish</name>
    <name type="synonym">Sepia pharaonis</name>
    <dbReference type="NCBI Taxonomy" id="158019"/>
    <lineage>
        <taxon>Eukaryota</taxon>
        <taxon>Metazoa</taxon>
        <taxon>Spiralia</taxon>
        <taxon>Lophotrochozoa</taxon>
        <taxon>Mollusca</taxon>
        <taxon>Cephalopoda</taxon>
        <taxon>Coleoidea</taxon>
        <taxon>Decapodiformes</taxon>
        <taxon>Sepiida</taxon>
        <taxon>Sepiina</taxon>
        <taxon>Sepiidae</taxon>
        <taxon>Acanthosepion</taxon>
    </lineage>
</organism>
<dbReference type="Pfam" id="PF01532">
    <property type="entry name" value="Glyco_hydro_47"/>
    <property type="match status" value="1"/>
</dbReference>
<evidence type="ECO:0000256" key="2">
    <source>
        <dbReference type="ARBA" id="ARBA00007658"/>
    </source>
</evidence>
<keyword evidence="13" id="KW-0732">Signal</keyword>
<feature type="chain" id="PRO_5032518375" description="alpha-1,2-Mannosidase" evidence="13">
    <location>
        <begin position="25"/>
        <end position="574"/>
    </location>
</feature>
<comment type="caution">
    <text evidence="14">The sequence shown here is derived from an EMBL/GenBank/DDBJ whole genome shotgun (WGS) entry which is preliminary data.</text>
</comment>
<dbReference type="OrthoDB" id="8118055at2759"/>
<dbReference type="InterPro" id="IPR044674">
    <property type="entry name" value="EDEM1/2/3"/>
</dbReference>
<evidence type="ECO:0000256" key="10">
    <source>
        <dbReference type="PIRSR" id="PIRSR601382-1"/>
    </source>
</evidence>
<evidence type="ECO:0000256" key="1">
    <source>
        <dbReference type="ARBA" id="ARBA00004648"/>
    </source>
</evidence>